<dbReference type="EMBL" id="GAIX01003139">
    <property type="protein sequence ID" value="JAA89421.1"/>
    <property type="molecule type" value="Transcribed_RNA"/>
</dbReference>
<reference evidence="1" key="2">
    <citation type="submission" date="2013-05" db="EMBL/GenBank/DDBJ databases">
        <authorList>
            <person name="Carter J.-M."/>
            <person name="Baker S.C."/>
            <person name="Pink R."/>
            <person name="Carter D.R.F."/>
            <person name="Collins A."/>
            <person name="Tomlin J."/>
            <person name="Gibbs M."/>
            <person name="Breuker C.J."/>
        </authorList>
    </citation>
    <scope>NUCLEOTIDE SEQUENCE</scope>
    <source>
        <tissue evidence="1">Ovary</tissue>
    </source>
</reference>
<reference evidence="1" key="1">
    <citation type="journal article" date="2013" name="BMC Genomics">
        <title>Unscrambling butterfly oogenesis.</title>
        <authorList>
            <person name="Carter J.M."/>
            <person name="Baker S.C."/>
            <person name="Pink R."/>
            <person name="Carter D.R."/>
            <person name="Collins A."/>
            <person name="Tomlin J."/>
            <person name="Gibbs M."/>
            <person name="Breuker C.J."/>
        </authorList>
    </citation>
    <scope>NUCLEOTIDE SEQUENCE</scope>
    <source>
        <tissue evidence="1">Ovary</tissue>
    </source>
</reference>
<name>S4PAT2_9NEOP</name>
<proteinExistence type="predicted"/>
<organism evidence="1">
    <name type="scientific">Pararge aegeria</name>
    <name type="common">speckled wood butterfly</name>
    <dbReference type="NCBI Taxonomy" id="116150"/>
    <lineage>
        <taxon>Eukaryota</taxon>
        <taxon>Metazoa</taxon>
        <taxon>Ecdysozoa</taxon>
        <taxon>Arthropoda</taxon>
        <taxon>Hexapoda</taxon>
        <taxon>Insecta</taxon>
        <taxon>Pterygota</taxon>
        <taxon>Neoptera</taxon>
        <taxon>Endopterygota</taxon>
        <taxon>Lepidoptera</taxon>
        <taxon>Glossata</taxon>
        <taxon>Ditrysia</taxon>
        <taxon>Papilionoidea</taxon>
        <taxon>Nymphalidae</taxon>
        <taxon>Satyrinae</taxon>
        <taxon>Satyrini</taxon>
        <taxon>Parargina</taxon>
        <taxon>Pararge</taxon>
    </lineage>
</organism>
<evidence type="ECO:0000313" key="1">
    <source>
        <dbReference type="EMBL" id="JAA89421.1"/>
    </source>
</evidence>
<feature type="non-terminal residue" evidence="1">
    <location>
        <position position="71"/>
    </location>
</feature>
<sequence length="71" mass="8013">MFTRKWRILGLNNGSNNSALHWNLNCVQNAARNTGAVLSILASQIVVKNELRLERTCITSQIYFGCTNYNP</sequence>
<accession>S4PAT2</accession>
<protein>
    <submittedName>
        <fullName evidence="1">Uncharacterized protein</fullName>
    </submittedName>
</protein>
<dbReference type="AlphaFoldDB" id="S4PAT2"/>